<evidence type="ECO:0000256" key="1">
    <source>
        <dbReference type="ARBA" id="ARBA00022857"/>
    </source>
</evidence>
<dbReference type="OrthoDB" id="9974981at2759"/>
<feature type="domain" description="NmrA-like" evidence="3">
    <location>
        <begin position="5"/>
        <end position="241"/>
    </location>
</feature>
<dbReference type="EMBL" id="KN880533">
    <property type="protein sequence ID" value="KIY67175.1"/>
    <property type="molecule type" value="Genomic_DNA"/>
</dbReference>
<evidence type="ECO:0000313" key="5">
    <source>
        <dbReference type="Proteomes" id="UP000054007"/>
    </source>
</evidence>
<dbReference type="GO" id="GO:0016491">
    <property type="term" value="F:oxidoreductase activity"/>
    <property type="evidence" value="ECO:0007669"/>
    <property type="project" value="UniProtKB-KW"/>
</dbReference>
<dbReference type="PANTHER" id="PTHR47706:SF9">
    <property type="entry name" value="NMRA-LIKE DOMAIN-CONTAINING PROTEIN-RELATED"/>
    <property type="match status" value="1"/>
</dbReference>
<dbReference type="PANTHER" id="PTHR47706">
    <property type="entry name" value="NMRA-LIKE FAMILY PROTEIN"/>
    <property type="match status" value="1"/>
</dbReference>
<dbReference type="Pfam" id="PF05368">
    <property type="entry name" value="NmrA"/>
    <property type="match status" value="1"/>
</dbReference>
<dbReference type="SUPFAM" id="SSF51735">
    <property type="entry name" value="NAD(P)-binding Rossmann-fold domains"/>
    <property type="match status" value="1"/>
</dbReference>
<dbReference type="Gene3D" id="3.40.50.720">
    <property type="entry name" value="NAD(P)-binding Rossmann-like Domain"/>
    <property type="match status" value="1"/>
</dbReference>
<protein>
    <submittedName>
        <fullName evidence="4">NAD-P-binding protein</fullName>
    </submittedName>
</protein>
<name>A0A0D7BAE0_9AGAR</name>
<dbReference type="InterPro" id="IPR008030">
    <property type="entry name" value="NmrA-like"/>
</dbReference>
<sequence>MSGKLTVFIAGATGYTGSVIAKHLLSTGNFSVIALIRASSASKPIVNELESAGAEIRLGDLSDPVEKLEKALTGVDVVISTVLAMVDQRPLLLAASKVGVKRVVPSDFGPHAPRGAMYMNDIKLDVRDYVKSLSLPYTFIEVGWWTREAFPFPHASKEAWNTPKHFTGTGDVPVLLTSMESIATFVGLIIVDERTLNQTVIIHDVEYTMNEVRKLAEKITGEDFSDYPTLSNETLQEKMQSDEPFTKIIAEYQNSLYVRGDNTLAKSKADGLLVARELYQGVPVPSFEEEGRTFYAKPFVWGESEL</sequence>
<dbReference type="InterPro" id="IPR051609">
    <property type="entry name" value="NmrA/Isoflavone_reductase-like"/>
</dbReference>
<dbReference type="Gene3D" id="3.90.25.10">
    <property type="entry name" value="UDP-galactose 4-epimerase, domain 1"/>
    <property type="match status" value="1"/>
</dbReference>
<evidence type="ECO:0000313" key="4">
    <source>
        <dbReference type="EMBL" id="KIY67175.1"/>
    </source>
</evidence>
<organism evidence="4 5">
    <name type="scientific">Cylindrobasidium torrendii FP15055 ss-10</name>
    <dbReference type="NCBI Taxonomy" id="1314674"/>
    <lineage>
        <taxon>Eukaryota</taxon>
        <taxon>Fungi</taxon>
        <taxon>Dikarya</taxon>
        <taxon>Basidiomycota</taxon>
        <taxon>Agaricomycotina</taxon>
        <taxon>Agaricomycetes</taxon>
        <taxon>Agaricomycetidae</taxon>
        <taxon>Agaricales</taxon>
        <taxon>Marasmiineae</taxon>
        <taxon>Physalacriaceae</taxon>
        <taxon>Cylindrobasidium</taxon>
    </lineage>
</organism>
<dbReference type="Proteomes" id="UP000054007">
    <property type="component" value="Unassembled WGS sequence"/>
</dbReference>
<dbReference type="InterPro" id="IPR036291">
    <property type="entry name" value="NAD(P)-bd_dom_sf"/>
</dbReference>
<accession>A0A0D7BAE0</accession>
<keyword evidence="1" id="KW-0521">NADP</keyword>
<keyword evidence="5" id="KW-1185">Reference proteome</keyword>
<reference evidence="4 5" key="1">
    <citation type="journal article" date="2015" name="Fungal Genet. Biol.">
        <title>Evolution of novel wood decay mechanisms in Agaricales revealed by the genome sequences of Fistulina hepatica and Cylindrobasidium torrendii.</title>
        <authorList>
            <person name="Floudas D."/>
            <person name="Held B.W."/>
            <person name="Riley R."/>
            <person name="Nagy L.G."/>
            <person name="Koehler G."/>
            <person name="Ransdell A.S."/>
            <person name="Younus H."/>
            <person name="Chow J."/>
            <person name="Chiniquy J."/>
            <person name="Lipzen A."/>
            <person name="Tritt A."/>
            <person name="Sun H."/>
            <person name="Haridas S."/>
            <person name="LaButti K."/>
            <person name="Ohm R.A."/>
            <person name="Kues U."/>
            <person name="Blanchette R.A."/>
            <person name="Grigoriev I.V."/>
            <person name="Minto R.E."/>
            <person name="Hibbett D.S."/>
        </authorList>
    </citation>
    <scope>NUCLEOTIDE SEQUENCE [LARGE SCALE GENOMIC DNA]</scope>
    <source>
        <strain evidence="4 5">FP15055 ss-10</strain>
    </source>
</reference>
<keyword evidence="2" id="KW-0560">Oxidoreductase</keyword>
<gene>
    <name evidence="4" type="ORF">CYLTODRAFT_397658</name>
</gene>
<dbReference type="AlphaFoldDB" id="A0A0D7BAE0"/>
<evidence type="ECO:0000256" key="2">
    <source>
        <dbReference type="ARBA" id="ARBA00023002"/>
    </source>
</evidence>
<evidence type="ECO:0000259" key="3">
    <source>
        <dbReference type="Pfam" id="PF05368"/>
    </source>
</evidence>
<proteinExistence type="predicted"/>
<dbReference type="STRING" id="1314674.A0A0D7BAE0"/>